<dbReference type="InterPro" id="IPR023614">
    <property type="entry name" value="Porin_dom_sf"/>
</dbReference>
<evidence type="ECO:0000256" key="5">
    <source>
        <dbReference type="ARBA" id="ARBA00022452"/>
    </source>
</evidence>
<evidence type="ECO:0000256" key="2">
    <source>
        <dbReference type="ARBA" id="ARBA00007780"/>
    </source>
</evidence>
<evidence type="ECO:0000256" key="7">
    <source>
        <dbReference type="ARBA" id="ARBA00022787"/>
    </source>
</evidence>
<keyword evidence="10" id="KW-0496">Mitochondrion</keyword>
<evidence type="ECO:0000313" key="12">
    <source>
        <dbReference type="EMBL" id="KAG0580164.1"/>
    </source>
</evidence>
<comment type="subcellular location">
    <subcellularLocation>
        <location evidence="1">Mitochondrion outer membrane</location>
    </subcellularLocation>
</comment>
<dbReference type="InterPro" id="IPR027246">
    <property type="entry name" value="Porin_Euk/Tom40"/>
</dbReference>
<dbReference type="GO" id="GO:0046930">
    <property type="term" value="C:pore complex"/>
    <property type="evidence" value="ECO:0007669"/>
    <property type="project" value="UniProtKB-KW"/>
</dbReference>
<evidence type="ECO:0000313" key="13">
    <source>
        <dbReference type="Proteomes" id="UP000822688"/>
    </source>
</evidence>
<evidence type="ECO:0000256" key="3">
    <source>
        <dbReference type="ARBA" id="ARBA00009624"/>
    </source>
</evidence>
<keyword evidence="13" id="KW-1185">Reference proteome</keyword>
<name>A0A8T0I940_CERPU</name>
<comment type="similarity">
    <text evidence="3">Belongs to the eukaryotic mitochondrial porin (TC 1.B.8.1) family.</text>
</comment>
<evidence type="ECO:0000256" key="4">
    <source>
        <dbReference type="ARBA" id="ARBA00022448"/>
    </source>
</evidence>
<keyword evidence="8" id="KW-0406">Ion transport</keyword>
<dbReference type="GO" id="GO:0005741">
    <property type="term" value="C:mitochondrial outer membrane"/>
    <property type="evidence" value="ECO:0007669"/>
    <property type="project" value="UniProtKB-SubCell"/>
</dbReference>
<dbReference type="GO" id="GO:0008308">
    <property type="term" value="F:voltage-gated monoatomic anion channel activity"/>
    <property type="evidence" value="ECO:0007669"/>
    <property type="project" value="InterPro"/>
</dbReference>
<evidence type="ECO:0000256" key="11">
    <source>
        <dbReference type="ARBA" id="ARBA00023136"/>
    </source>
</evidence>
<evidence type="ECO:0000256" key="6">
    <source>
        <dbReference type="ARBA" id="ARBA00022692"/>
    </source>
</evidence>
<dbReference type="PANTHER" id="PTHR11743:SF73">
    <property type="entry name" value="PHEROPHORIN DOMAIN-CONTAINING PROTEIN"/>
    <property type="match status" value="1"/>
</dbReference>
<reference evidence="12" key="1">
    <citation type="submission" date="2020-06" db="EMBL/GenBank/DDBJ databases">
        <title>WGS assembly of Ceratodon purpureus strain R40.</title>
        <authorList>
            <person name="Carey S.B."/>
            <person name="Jenkins J."/>
            <person name="Shu S."/>
            <person name="Lovell J.T."/>
            <person name="Sreedasyam A."/>
            <person name="Maumus F."/>
            <person name="Tiley G.P."/>
            <person name="Fernandez-Pozo N."/>
            <person name="Barry K."/>
            <person name="Chen C."/>
            <person name="Wang M."/>
            <person name="Lipzen A."/>
            <person name="Daum C."/>
            <person name="Saski C.A."/>
            <person name="Payton A.C."/>
            <person name="Mcbreen J.C."/>
            <person name="Conrad R.E."/>
            <person name="Kollar L.M."/>
            <person name="Olsson S."/>
            <person name="Huttunen S."/>
            <person name="Landis J.B."/>
            <person name="Wickett N.J."/>
            <person name="Johnson M.G."/>
            <person name="Rensing S.A."/>
            <person name="Grimwood J."/>
            <person name="Schmutz J."/>
            <person name="Mcdaniel S.F."/>
        </authorList>
    </citation>
    <scope>NUCLEOTIDE SEQUENCE</scope>
    <source>
        <strain evidence="12">R40</strain>
    </source>
</reference>
<protein>
    <submittedName>
        <fullName evidence="12">Uncharacterized protein</fullName>
    </submittedName>
</protein>
<dbReference type="Pfam" id="PF01459">
    <property type="entry name" value="Porin_3"/>
    <property type="match status" value="1"/>
</dbReference>
<organism evidence="12 13">
    <name type="scientific">Ceratodon purpureus</name>
    <name type="common">Fire moss</name>
    <name type="synonym">Dicranum purpureum</name>
    <dbReference type="NCBI Taxonomy" id="3225"/>
    <lineage>
        <taxon>Eukaryota</taxon>
        <taxon>Viridiplantae</taxon>
        <taxon>Streptophyta</taxon>
        <taxon>Embryophyta</taxon>
        <taxon>Bryophyta</taxon>
        <taxon>Bryophytina</taxon>
        <taxon>Bryopsida</taxon>
        <taxon>Dicranidae</taxon>
        <taxon>Pseudoditrichales</taxon>
        <taxon>Ditrichaceae</taxon>
        <taxon>Ceratodon</taxon>
    </lineage>
</organism>
<dbReference type="GO" id="GO:0015288">
    <property type="term" value="F:porin activity"/>
    <property type="evidence" value="ECO:0007669"/>
    <property type="project" value="UniProtKB-KW"/>
</dbReference>
<dbReference type="Gene3D" id="2.40.160.10">
    <property type="entry name" value="Porin"/>
    <property type="match status" value="1"/>
</dbReference>
<evidence type="ECO:0000256" key="9">
    <source>
        <dbReference type="ARBA" id="ARBA00023114"/>
    </source>
</evidence>
<evidence type="ECO:0000256" key="8">
    <source>
        <dbReference type="ARBA" id="ARBA00023065"/>
    </source>
</evidence>
<gene>
    <name evidence="12" type="ORF">KC19_4G152700</name>
</gene>
<keyword evidence="5" id="KW-1134">Transmembrane beta strand</keyword>
<dbReference type="FunFam" id="2.40.160.10:FF:000012">
    <property type="entry name" value="Voltage-dependent anion-selective channel"/>
    <property type="match status" value="1"/>
</dbReference>
<keyword evidence="6" id="KW-0812">Transmembrane</keyword>
<dbReference type="PANTHER" id="PTHR11743">
    <property type="entry name" value="VOLTAGE-DEPENDENT ANION-SELECTIVE CHANNEL"/>
    <property type="match status" value="1"/>
</dbReference>
<dbReference type="AlphaFoldDB" id="A0A8T0I940"/>
<keyword evidence="7" id="KW-1000">Mitochondrion outer membrane</keyword>
<proteinExistence type="inferred from homology"/>
<dbReference type="EMBL" id="CM026424">
    <property type="protein sequence ID" value="KAG0580164.1"/>
    <property type="molecule type" value="Genomic_DNA"/>
</dbReference>
<keyword evidence="9" id="KW-0626">Porin</keyword>
<dbReference type="OrthoDB" id="1878753at2759"/>
<sequence length="292" mass="31175">MTTDGEKRAPLLARIGGPPLWADVGKQAKDLVHKGFVGGHTFMFSCFGPRAATITTTATLVQDITVGVVQATFQEGNTTHNLSFATTGNQIQAQSTISNFGVAGLTAGLQTSFPGGADGKAHITYIHDFAALHARIHGFKAAPDLELSANLGNKKIFTGGSLMYNTESRNISMTKAGIGYTTDEFTSALVVDPLIEKSFDLYFTRNLSPRCQVGTHISRLYEKGLTSAKVASSYVYNSQTTLKGRFDDKGLVAGLLQFSPSPLVTFSLLAEVNSRDLKAQPNVGLSLSFLAM</sequence>
<dbReference type="Proteomes" id="UP000822688">
    <property type="component" value="Chromosome 4"/>
</dbReference>
<dbReference type="CDD" id="cd07306">
    <property type="entry name" value="Porin3_VDAC"/>
    <property type="match status" value="1"/>
</dbReference>
<comment type="caution">
    <text evidence="12">The sequence shown here is derived from an EMBL/GenBank/DDBJ whole genome shotgun (WGS) entry which is preliminary data.</text>
</comment>
<accession>A0A8T0I940</accession>
<comment type="similarity">
    <text evidence="2">Belongs to the eukaryotic mitochondrial porin family.</text>
</comment>
<dbReference type="InterPro" id="IPR001925">
    <property type="entry name" value="Porin_Euk"/>
</dbReference>
<evidence type="ECO:0000256" key="1">
    <source>
        <dbReference type="ARBA" id="ARBA00004294"/>
    </source>
</evidence>
<keyword evidence="4" id="KW-0813">Transport</keyword>
<keyword evidence="11" id="KW-0472">Membrane</keyword>
<evidence type="ECO:0000256" key="10">
    <source>
        <dbReference type="ARBA" id="ARBA00023128"/>
    </source>
</evidence>